<proteinExistence type="inferred from homology"/>
<evidence type="ECO:0000256" key="6">
    <source>
        <dbReference type="ARBA" id="ARBA00022989"/>
    </source>
</evidence>
<evidence type="ECO:0000256" key="5">
    <source>
        <dbReference type="ARBA" id="ARBA00022968"/>
    </source>
</evidence>
<comment type="similarity">
    <text evidence="2">Belongs to the peptidase S9B family.</text>
</comment>
<dbReference type="InterPro" id="IPR050278">
    <property type="entry name" value="Serine_Prot_S9B/DPPIV"/>
</dbReference>
<dbReference type="GO" id="GO:0005886">
    <property type="term" value="C:plasma membrane"/>
    <property type="evidence" value="ECO:0007669"/>
    <property type="project" value="UniProtKB-SubCell"/>
</dbReference>
<reference evidence="11 12" key="1">
    <citation type="submission" date="2024-05" db="EMBL/GenBank/DDBJ databases">
        <title>Genome sequencing and assembly of Indian major carp, Cirrhinus mrigala (Hamilton, 1822).</title>
        <authorList>
            <person name="Mohindra V."/>
            <person name="Chowdhury L.M."/>
            <person name="Lal K."/>
            <person name="Jena J.K."/>
        </authorList>
    </citation>
    <scope>NUCLEOTIDE SEQUENCE [LARGE SCALE GENOMIC DNA]</scope>
    <source>
        <strain evidence="11">CM1030</strain>
        <tissue evidence="11">Blood</tissue>
    </source>
</reference>
<keyword evidence="8" id="KW-1015">Disulfide bond</keyword>
<dbReference type="PANTHER" id="PTHR11731">
    <property type="entry name" value="PROTEASE FAMILY S9B,C DIPEPTIDYL-PEPTIDASE IV-RELATED"/>
    <property type="match status" value="1"/>
</dbReference>
<feature type="non-terminal residue" evidence="11">
    <location>
        <position position="1"/>
    </location>
</feature>
<dbReference type="Proteomes" id="UP001529510">
    <property type="component" value="Unassembled WGS sequence"/>
</dbReference>
<feature type="domain" description="Peptidase S9 prolyl oligopeptidase catalytic" evidence="10">
    <location>
        <begin position="2"/>
        <end position="51"/>
    </location>
</feature>
<evidence type="ECO:0000259" key="10">
    <source>
        <dbReference type="Pfam" id="PF00326"/>
    </source>
</evidence>
<accession>A0ABD0N5C1</accession>
<evidence type="ECO:0000256" key="7">
    <source>
        <dbReference type="ARBA" id="ARBA00023136"/>
    </source>
</evidence>
<keyword evidence="6" id="KW-1133">Transmembrane helix</keyword>
<evidence type="ECO:0000256" key="3">
    <source>
        <dbReference type="ARBA" id="ARBA00022475"/>
    </source>
</evidence>
<evidence type="ECO:0000256" key="4">
    <source>
        <dbReference type="ARBA" id="ARBA00022692"/>
    </source>
</evidence>
<name>A0ABD0N5C1_CIRMR</name>
<keyword evidence="4" id="KW-0812">Transmembrane</keyword>
<evidence type="ECO:0000313" key="12">
    <source>
        <dbReference type="Proteomes" id="UP001529510"/>
    </source>
</evidence>
<evidence type="ECO:0000256" key="2">
    <source>
        <dbReference type="ARBA" id="ARBA00006150"/>
    </source>
</evidence>
<sequence length="52" mass="5850">FHIDWASVLVSSFGVIAVRFDGRGSGFQGTNLLHKVQRRLGMFEEKDQLDAL</sequence>
<gene>
    <name evidence="11" type="ORF">M9458_048580</name>
</gene>
<evidence type="ECO:0000256" key="9">
    <source>
        <dbReference type="ARBA" id="ARBA00023180"/>
    </source>
</evidence>
<dbReference type="InterPro" id="IPR001375">
    <property type="entry name" value="Peptidase_S9_cat"/>
</dbReference>
<evidence type="ECO:0000313" key="11">
    <source>
        <dbReference type="EMBL" id="KAL0157334.1"/>
    </source>
</evidence>
<keyword evidence="5" id="KW-0735">Signal-anchor</keyword>
<feature type="non-terminal residue" evidence="11">
    <location>
        <position position="52"/>
    </location>
</feature>
<keyword evidence="3" id="KW-1003">Cell membrane</keyword>
<organism evidence="11 12">
    <name type="scientific">Cirrhinus mrigala</name>
    <name type="common">Mrigala</name>
    <dbReference type="NCBI Taxonomy" id="683832"/>
    <lineage>
        <taxon>Eukaryota</taxon>
        <taxon>Metazoa</taxon>
        <taxon>Chordata</taxon>
        <taxon>Craniata</taxon>
        <taxon>Vertebrata</taxon>
        <taxon>Euteleostomi</taxon>
        <taxon>Actinopterygii</taxon>
        <taxon>Neopterygii</taxon>
        <taxon>Teleostei</taxon>
        <taxon>Ostariophysi</taxon>
        <taxon>Cypriniformes</taxon>
        <taxon>Cyprinidae</taxon>
        <taxon>Labeoninae</taxon>
        <taxon>Labeonini</taxon>
        <taxon>Cirrhinus</taxon>
    </lineage>
</organism>
<protein>
    <recommendedName>
        <fullName evidence="10">Peptidase S9 prolyl oligopeptidase catalytic domain-containing protein</fullName>
    </recommendedName>
</protein>
<dbReference type="Pfam" id="PF00326">
    <property type="entry name" value="Peptidase_S9"/>
    <property type="match status" value="1"/>
</dbReference>
<keyword evidence="7" id="KW-0472">Membrane</keyword>
<comment type="subcellular location">
    <subcellularLocation>
        <location evidence="1">Cell membrane</location>
        <topology evidence="1">Single-pass type II membrane protein</topology>
    </subcellularLocation>
</comment>
<dbReference type="AlphaFoldDB" id="A0ABD0N5C1"/>
<evidence type="ECO:0000256" key="1">
    <source>
        <dbReference type="ARBA" id="ARBA00004401"/>
    </source>
</evidence>
<dbReference type="EMBL" id="JAMKFB020000024">
    <property type="protein sequence ID" value="KAL0157334.1"/>
    <property type="molecule type" value="Genomic_DNA"/>
</dbReference>
<keyword evidence="9" id="KW-0325">Glycoprotein</keyword>
<dbReference type="PANTHER" id="PTHR11731:SF20">
    <property type="entry name" value="DIPEPTIDYL AMINOPEPTIDASE-LIKE PROTEIN 6"/>
    <property type="match status" value="1"/>
</dbReference>
<comment type="caution">
    <text evidence="11">The sequence shown here is derived from an EMBL/GenBank/DDBJ whole genome shotgun (WGS) entry which is preliminary data.</text>
</comment>
<dbReference type="SUPFAM" id="SSF53474">
    <property type="entry name" value="alpha/beta-Hydrolases"/>
    <property type="match status" value="1"/>
</dbReference>
<evidence type="ECO:0000256" key="8">
    <source>
        <dbReference type="ARBA" id="ARBA00023157"/>
    </source>
</evidence>
<dbReference type="InterPro" id="IPR029058">
    <property type="entry name" value="AB_hydrolase_fold"/>
</dbReference>
<dbReference type="Gene3D" id="3.40.50.1820">
    <property type="entry name" value="alpha/beta hydrolase"/>
    <property type="match status" value="1"/>
</dbReference>
<keyword evidence="12" id="KW-1185">Reference proteome</keyword>